<dbReference type="GO" id="GO:0008146">
    <property type="term" value="F:sulfotransferase activity"/>
    <property type="evidence" value="ECO:0007669"/>
    <property type="project" value="InterPro"/>
</dbReference>
<keyword evidence="6" id="KW-1185">Reference proteome</keyword>
<dbReference type="HOGENOM" id="CLU_1100572_0_0_1"/>
<dbReference type="Gene3D" id="3.40.50.300">
    <property type="entry name" value="P-loop containing nucleotide triphosphate hydrolases"/>
    <property type="match status" value="1"/>
</dbReference>
<dbReference type="InterPro" id="IPR000863">
    <property type="entry name" value="Sulfotransferase_dom"/>
</dbReference>
<dbReference type="GeneTree" id="ENSGT00940000163815"/>
<dbReference type="AlphaFoldDB" id="H2YSQ9"/>
<evidence type="ECO:0000256" key="3">
    <source>
        <dbReference type="RuleBase" id="RU361155"/>
    </source>
</evidence>
<sequence length="253" mass="29927">MKDNMEEEAQKKNISSRFDMAFSPLSKFADDLPDHKPLVDYYVESNFHPKFTEWKGYKMRGLGFNANTIKWVYENWTPWKDDVIVSAFAKTGTTWARTIVNQLYYRNDAKLMAMSKLLTMPQLYLETGLPLKFEILEKLPWKKRVLSTHVPAPLINFERIKSGGAKIIYMMRNPKDQLVSWHNMTSKFPVRPSDPEFQKAFPLDWKEFFEAAISGVQYFGNKDGEYYLDHLLTWHEHRNDENVLFVVYEDMKK</sequence>
<evidence type="ECO:0000259" key="4">
    <source>
        <dbReference type="Pfam" id="PF00685"/>
    </source>
</evidence>
<reference evidence="6" key="1">
    <citation type="submission" date="2003-08" db="EMBL/GenBank/DDBJ databases">
        <authorList>
            <person name="Birren B."/>
            <person name="Nusbaum C."/>
            <person name="Abebe A."/>
            <person name="Abouelleil A."/>
            <person name="Adekoya E."/>
            <person name="Ait-zahra M."/>
            <person name="Allen N."/>
            <person name="Allen T."/>
            <person name="An P."/>
            <person name="Anderson M."/>
            <person name="Anderson S."/>
            <person name="Arachchi H."/>
            <person name="Armbruster J."/>
            <person name="Bachantsang P."/>
            <person name="Baldwin J."/>
            <person name="Barry A."/>
            <person name="Bayul T."/>
            <person name="Blitshsteyn B."/>
            <person name="Bloom T."/>
            <person name="Blye J."/>
            <person name="Boguslavskiy L."/>
            <person name="Borowsky M."/>
            <person name="Boukhgalter B."/>
            <person name="Brunache A."/>
            <person name="Butler J."/>
            <person name="Calixte N."/>
            <person name="Calvo S."/>
            <person name="Camarata J."/>
            <person name="Campo K."/>
            <person name="Chang J."/>
            <person name="Cheshatsang Y."/>
            <person name="Citroen M."/>
            <person name="Collymore A."/>
            <person name="Considine T."/>
            <person name="Cook A."/>
            <person name="Cooke P."/>
            <person name="Corum B."/>
            <person name="Cuomo C."/>
            <person name="David R."/>
            <person name="Dawoe T."/>
            <person name="Degray S."/>
            <person name="Dodge S."/>
            <person name="Dooley K."/>
            <person name="Dorje P."/>
            <person name="Dorjee K."/>
            <person name="Dorris L."/>
            <person name="Duffey N."/>
            <person name="Dupes A."/>
            <person name="Elkins T."/>
            <person name="Engels R."/>
            <person name="Erickson J."/>
            <person name="Farina A."/>
            <person name="Faro S."/>
            <person name="Ferreira P."/>
            <person name="Fischer H."/>
            <person name="Fitzgerald M."/>
            <person name="Foley K."/>
            <person name="Gage D."/>
            <person name="Galagan J."/>
            <person name="Gearin G."/>
            <person name="Gnerre S."/>
            <person name="Gnirke A."/>
            <person name="Goyette A."/>
            <person name="Graham J."/>
            <person name="Grandbois E."/>
            <person name="Gyaltsen K."/>
            <person name="Hafez N."/>
            <person name="Hagopian D."/>
            <person name="Hagos B."/>
            <person name="Hall J."/>
            <person name="Hatcher B."/>
            <person name="Heller A."/>
            <person name="Higgins H."/>
            <person name="Honan T."/>
            <person name="Horn A."/>
            <person name="Houde N."/>
            <person name="Hughes L."/>
            <person name="Hulme W."/>
            <person name="Husby E."/>
            <person name="Iliev I."/>
            <person name="Jaffe D."/>
            <person name="Jones C."/>
            <person name="Kamal M."/>
            <person name="Kamat A."/>
            <person name="Kamvysselis M."/>
            <person name="Karlsson E."/>
            <person name="Kells C."/>
            <person name="Kieu A."/>
            <person name="Kisner P."/>
            <person name="Kodira C."/>
            <person name="Kulbokas E."/>
            <person name="Labutti K."/>
            <person name="Lama D."/>
            <person name="Landers T."/>
            <person name="Leger J."/>
            <person name="Levine S."/>
            <person name="Lewis D."/>
            <person name="Lewis T."/>
            <person name="Lindblad-toh K."/>
            <person name="Liu X."/>
            <person name="Lokyitsang T."/>
            <person name="Lokyitsang Y."/>
            <person name="Lucien O."/>
            <person name="Lui A."/>
            <person name="Ma L.J."/>
            <person name="Mabbitt R."/>
            <person name="Macdonald J."/>
            <person name="Maclean C."/>
            <person name="Major J."/>
            <person name="Manning J."/>
            <person name="Marabella R."/>
            <person name="Maru K."/>
            <person name="Matthews C."/>
            <person name="Mauceli E."/>
            <person name="Mccarthy M."/>
            <person name="Mcdonough S."/>
            <person name="Mcghee T."/>
            <person name="Meldrim J."/>
            <person name="Meneus L."/>
            <person name="Mesirov J."/>
            <person name="Mihalev A."/>
            <person name="Mihova T."/>
            <person name="Mikkelsen T."/>
            <person name="Mlenga V."/>
            <person name="Moru K."/>
            <person name="Mozes J."/>
            <person name="Mulrain L."/>
            <person name="Munson G."/>
            <person name="Naylor J."/>
            <person name="Newes C."/>
            <person name="Nguyen C."/>
            <person name="Nguyen N."/>
            <person name="Nguyen T."/>
            <person name="Nicol R."/>
            <person name="Nielsen C."/>
            <person name="Nizzari M."/>
            <person name="Norbu C."/>
            <person name="Norbu N."/>
            <person name="O'donnell P."/>
            <person name="Okoawo O."/>
            <person name="O'leary S."/>
            <person name="Omotosho B."/>
            <person name="O'neill K."/>
            <person name="Osman S."/>
            <person name="Parker S."/>
            <person name="Perrin D."/>
            <person name="Phunkhang P."/>
            <person name="Piqani B."/>
            <person name="Purcell S."/>
            <person name="Rachupka T."/>
            <person name="Ramasamy U."/>
            <person name="Rameau R."/>
            <person name="Ray V."/>
            <person name="Raymond C."/>
            <person name="Retta R."/>
            <person name="Richardson S."/>
            <person name="Rise C."/>
            <person name="Rodriguez J."/>
            <person name="Rogers J."/>
            <person name="Rogov P."/>
            <person name="Rutman M."/>
            <person name="Schupbach R."/>
            <person name="Seaman C."/>
            <person name="Settipalli S."/>
            <person name="Sharpe T."/>
            <person name="Sheridan J."/>
            <person name="Sherpa N."/>
            <person name="Shi J."/>
            <person name="Smirnov S."/>
            <person name="Smith C."/>
            <person name="Sougnez C."/>
            <person name="Spencer B."/>
            <person name="Stalker J."/>
            <person name="Stange-thomann N."/>
            <person name="Stavropoulos S."/>
            <person name="Stetson K."/>
            <person name="Stone C."/>
            <person name="Stone S."/>
            <person name="Stubbs M."/>
            <person name="Talamas J."/>
            <person name="Tchuinga P."/>
            <person name="Tenzing P."/>
            <person name="Tesfaye S."/>
            <person name="Theodore J."/>
            <person name="Thoulutsang Y."/>
            <person name="Topham K."/>
            <person name="Towey S."/>
            <person name="Tsamla T."/>
            <person name="Tsomo N."/>
            <person name="Vallee D."/>
            <person name="Vassiliev H."/>
            <person name="Venkataraman V."/>
            <person name="Vinson J."/>
            <person name="Vo A."/>
            <person name="Wade C."/>
            <person name="Wang S."/>
            <person name="Wangchuk T."/>
            <person name="Wangdi T."/>
            <person name="Whittaker C."/>
            <person name="Wilkinson J."/>
            <person name="Wu Y."/>
            <person name="Wyman D."/>
            <person name="Yadav S."/>
            <person name="Yang S."/>
            <person name="Yang X."/>
            <person name="Yeager S."/>
            <person name="Yee E."/>
            <person name="Young G."/>
            <person name="Zainoun J."/>
            <person name="Zembeck L."/>
            <person name="Zimmer A."/>
            <person name="Zody M."/>
            <person name="Lander E."/>
        </authorList>
    </citation>
    <scope>NUCLEOTIDE SEQUENCE [LARGE SCALE GENOMIC DNA]</scope>
</reference>
<dbReference type="eggNOG" id="KOG1584">
    <property type="taxonomic scope" value="Eukaryota"/>
</dbReference>
<reference evidence="5" key="2">
    <citation type="submission" date="2025-08" db="UniProtKB">
        <authorList>
            <consortium name="Ensembl"/>
        </authorList>
    </citation>
    <scope>IDENTIFICATION</scope>
</reference>
<dbReference type="PANTHER" id="PTHR11783">
    <property type="entry name" value="SULFOTRANSFERASE SULT"/>
    <property type="match status" value="1"/>
</dbReference>
<name>H2YSQ9_CIOSA</name>
<dbReference type="EC" id="2.8.2.-" evidence="3"/>
<keyword evidence="2 3" id="KW-0808">Transferase</keyword>
<evidence type="ECO:0000313" key="6">
    <source>
        <dbReference type="Proteomes" id="UP000007875"/>
    </source>
</evidence>
<dbReference type="InParanoid" id="H2YSQ9"/>
<dbReference type="OMA" id="WARTIVN"/>
<proteinExistence type="inferred from homology"/>
<dbReference type="Pfam" id="PF00685">
    <property type="entry name" value="Sulfotransfer_1"/>
    <property type="match status" value="1"/>
</dbReference>
<dbReference type="Proteomes" id="UP000007875">
    <property type="component" value="Unassembled WGS sequence"/>
</dbReference>
<dbReference type="InterPro" id="IPR027417">
    <property type="entry name" value="P-loop_NTPase"/>
</dbReference>
<comment type="similarity">
    <text evidence="1 3">Belongs to the sulfotransferase 1 family.</text>
</comment>
<protein>
    <recommendedName>
        <fullName evidence="3">Sulfotransferase</fullName>
        <ecNumber evidence="3">2.8.2.-</ecNumber>
    </recommendedName>
</protein>
<evidence type="ECO:0000256" key="1">
    <source>
        <dbReference type="ARBA" id="ARBA00005771"/>
    </source>
</evidence>
<organism evidence="5 6">
    <name type="scientific">Ciona savignyi</name>
    <name type="common">Pacific transparent sea squirt</name>
    <dbReference type="NCBI Taxonomy" id="51511"/>
    <lineage>
        <taxon>Eukaryota</taxon>
        <taxon>Metazoa</taxon>
        <taxon>Chordata</taxon>
        <taxon>Tunicata</taxon>
        <taxon>Ascidiacea</taxon>
        <taxon>Phlebobranchia</taxon>
        <taxon>Cionidae</taxon>
        <taxon>Ciona</taxon>
    </lineage>
</organism>
<accession>H2YSQ9</accession>
<evidence type="ECO:0000256" key="2">
    <source>
        <dbReference type="ARBA" id="ARBA00022679"/>
    </source>
</evidence>
<reference evidence="5" key="3">
    <citation type="submission" date="2025-09" db="UniProtKB">
        <authorList>
            <consortium name="Ensembl"/>
        </authorList>
    </citation>
    <scope>IDENTIFICATION</scope>
</reference>
<evidence type="ECO:0000313" key="5">
    <source>
        <dbReference type="Ensembl" id="ENSCSAVP00000008369.1"/>
    </source>
</evidence>
<dbReference type="Ensembl" id="ENSCSAVT00000008477.1">
    <property type="protein sequence ID" value="ENSCSAVP00000008369.1"/>
    <property type="gene ID" value="ENSCSAVG00000004979.1"/>
</dbReference>
<feature type="domain" description="Sulfotransferase" evidence="4">
    <location>
        <begin position="80"/>
        <end position="253"/>
    </location>
</feature>
<dbReference type="SUPFAM" id="SSF52540">
    <property type="entry name" value="P-loop containing nucleoside triphosphate hydrolases"/>
    <property type="match status" value="1"/>
</dbReference>
<dbReference type="STRING" id="51511.ENSCSAVP00000008369"/>